<proteinExistence type="predicted"/>
<accession>A0ACB7VKA7</accession>
<reference evidence="2" key="1">
    <citation type="journal article" date="2022" name="Nat. Commun.">
        <title>Chromosome evolution and the genetic basis of agronomically important traits in greater yam.</title>
        <authorList>
            <person name="Bredeson J.V."/>
            <person name="Lyons J.B."/>
            <person name="Oniyinde I.O."/>
            <person name="Okereke N.R."/>
            <person name="Kolade O."/>
            <person name="Nnabue I."/>
            <person name="Nwadili C.O."/>
            <person name="Hribova E."/>
            <person name="Parker M."/>
            <person name="Nwogha J."/>
            <person name="Shu S."/>
            <person name="Carlson J."/>
            <person name="Kariba R."/>
            <person name="Muthemba S."/>
            <person name="Knop K."/>
            <person name="Barton G.J."/>
            <person name="Sherwood A.V."/>
            <person name="Lopez-Montes A."/>
            <person name="Asiedu R."/>
            <person name="Jamnadass R."/>
            <person name="Muchugi A."/>
            <person name="Goodstein D."/>
            <person name="Egesi C.N."/>
            <person name="Featherston J."/>
            <person name="Asfaw A."/>
            <person name="Simpson G.G."/>
            <person name="Dolezel J."/>
            <person name="Hendre P.S."/>
            <person name="Van Deynze A."/>
            <person name="Kumar P.L."/>
            <person name="Obidiegwu J.E."/>
            <person name="Bhattacharjee R."/>
            <person name="Rokhsar D.S."/>
        </authorList>
    </citation>
    <scope>NUCLEOTIDE SEQUENCE [LARGE SCALE GENOMIC DNA]</scope>
    <source>
        <strain evidence="2">cv. TDa95/00328</strain>
    </source>
</reference>
<evidence type="ECO:0000313" key="2">
    <source>
        <dbReference type="Proteomes" id="UP000827976"/>
    </source>
</evidence>
<keyword evidence="1" id="KW-0378">Hydrolase</keyword>
<keyword evidence="2" id="KW-1185">Reference proteome</keyword>
<gene>
    <name evidence="1" type="ORF">IHE45_08G072400</name>
</gene>
<name>A0ACB7VKA7_DIOAL</name>
<comment type="caution">
    <text evidence="1">The sequence shown here is derived from an EMBL/GenBank/DDBJ whole genome shotgun (WGS) entry which is preliminary data.</text>
</comment>
<dbReference type="EMBL" id="CM037018">
    <property type="protein sequence ID" value="KAH7674425.1"/>
    <property type="molecule type" value="Genomic_DNA"/>
</dbReference>
<dbReference type="Proteomes" id="UP000827976">
    <property type="component" value="Chromosome 8"/>
</dbReference>
<organism evidence="1 2">
    <name type="scientific">Dioscorea alata</name>
    <name type="common">Purple yam</name>
    <dbReference type="NCBI Taxonomy" id="55571"/>
    <lineage>
        <taxon>Eukaryota</taxon>
        <taxon>Viridiplantae</taxon>
        <taxon>Streptophyta</taxon>
        <taxon>Embryophyta</taxon>
        <taxon>Tracheophyta</taxon>
        <taxon>Spermatophyta</taxon>
        <taxon>Magnoliopsida</taxon>
        <taxon>Liliopsida</taxon>
        <taxon>Dioscoreales</taxon>
        <taxon>Dioscoreaceae</taxon>
        <taxon>Dioscorea</taxon>
    </lineage>
</organism>
<evidence type="ECO:0000313" key="1">
    <source>
        <dbReference type="EMBL" id="KAH7674425.1"/>
    </source>
</evidence>
<dbReference type="EC" id="3.2.2.27" evidence="1"/>
<sequence>MINSVLYQNKNLEFCSEFDHHHLPLFLLCCSTGATMPRNPKRNKTTQSPKSSANLSSSSPDPFPEHHQPTQAQCRAVRDDLLALHGLPRDLAKYRNPDPSDEAPPEKTVLDGVVSTLLSQNTTDSNSRRAFLSLKSAFPAWEDVLSAEPKRVEDAIRCGGLAVTKAARIRSILKDVMERRGEICLEYLRALSVGEVKAELSRFKGIGPKTVACVLMFHLQQDDFPVDTHVFRITKAIGWVPMKADREKAYLHLNNRIPNDLKFDLNCLLITHGKLCPRCAKRASNQQSTDSPCPLTKLLL</sequence>
<protein>
    <submittedName>
        <fullName evidence="1">Uracil-DNA glycosylase protein</fullName>
        <ecNumber evidence="1">3.2.2.27</ecNumber>
    </submittedName>
</protein>
<keyword evidence="1" id="KW-0326">Glycosidase</keyword>